<gene>
    <name evidence="7" type="ORF">Ocin01_12195</name>
</gene>
<feature type="transmembrane region" description="Helical" evidence="5">
    <location>
        <begin position="296"/>
        <end position="313"/>
    </location>
</feature>
<comment type="caution">
    <text evidence="7">The sequence shown here is derived from an EMBL/GenBank/DDBJ whole genome shotgun (WGS) entry which is preliminary data.</text>
</comment>
<evidence type="ECO:0000256" key="1">
    <source>
        <dbReference type="ARBA" id="ARBA00004141"/>
    </source>
</evidence>
<dbReference type="Proteomes" id="UP000094527">
    <property type="component" value="Unassembled WGS sequence"/>
</dbReference>
<name>A0A1D2MNQ9_ORCCI</name>
<feature type="transmembrane region" description="Helical" evidence="5">
    <location>
        <begin position="146"/>
        <end position="164"/>
    </location>
</feature>
<evidence type="ECO:0000313" key="8">
    <source>
        <dbReference type="Proteomes" id="UP000094527"/>
    </source>
</evidence>
<evidence type="ECO:0000256" key="2">
    <source>
        <dbReference type="ARBA" id="ARBA00022692"/>
    </source>
</evidence>
<dbReference type="InterPro" id="IPR050186">
    <property type="entry name" value="TPT_transporter"/>
</dbReference>
<dbReference type="OMA" id="MFATWYL"/>
<dbReference type="GO" id="GO:0016020">
    <property type="term" value="C:membrane"/>
    <property type="evidence" value="ECO:0007669"/>
    <property type="project" value="UniProtKB-SubCell"/>
</dbReference>
<dbReference type="SUPFAM" id="SSF103481">
    <property type="entry name" value="Multidrug resistance efflux transporter EmrE"/>
    <property type="match status" value="2"/>
</dbReference>
<proteinExistence type="predicted"/>
<keyword evidence="8" id="KW-1185">Reference proteome</keyword>
<dbReference type="InterPro" id="IPR004853">
    <property type="entry name" value="Sugar_P_trans_dom"/>
</dbReference>
<protein>
    <submittedName>
        <fullName evidence="7">Solute carrier family 35 member E1</fullName>
    </submittedName>
</protein>
<dbReference type="InterPro" id="IPR037185">
    <property type="entry name" value="EmrE-like"/>
</dbReference>
<keyword evidence="3 5" id="KW-1133">Transmembrane helix</keyword>
<reference evidence="7 8" key="1">
    <citation type="journal article" date="2016" name="Genome Biol. Evol.">
        <title>Gene Family Evolution Reflects Adaptation to Soil Environmental Stressors in the Genome of the Collembolan Orchesella cincta.</title>
        <authorList>
            <person name="Faddeeva-Vakhrusheva A."/>
            <person name="Derks M.F."/>
            <person name="Anvar S.Y."/>
            <person name="Agamennone V."/>
            <person name="Suring W."/>
            <person name="Smit S."/>
            <person name="van Straalen N.M."/>
            <person name="Roelofs D."/>
        </authorList>
    </citation>
    <scope>NUCLEOTIDE SEQUENCE [LARGE SCALE GENOMIC DNA]</scope>
    <source>
        <tissue evidence="7">Mixed pool</tissue>
    </source>
</reference>
<keyword evidence="2 5" id="KW-0812">Transmembrane</keyword>
<evidence type="ECO:0000313" key="7">
    <source>
        <dbReference type="EMBL" id="ODM94491.1"/>
    </source>
</evidence>
<feature type="domain" description="Sugar phosphate transporter" evidence="6">
    <location>
        <begin position="41"/>
        <end position="313"/>
    </location>
</feature>
<dbReference type="PANTHER" id="PTHR11132">
    <property type="entry name" value="SOLUTE CARRIER FAMILY 35"/>
    <property type="match status" value="1"/>
</dbReference>
<accession>A0A1D2MNQ9</accession>
<keyword evidence="4 5" id="KW-0472">Membrane</keyword>
<evidence type="ECO:0000259" key="6">
    <source>
        <dbReference type="Pfam" id="PF03151"/>
    </source>
</evidence>
<feature type="transmembrane region" description="Helical" evidence="5">
    <location>
        <begin position="202"/>
        <end position="221"/>
    </location>
</feature>
<evidence type="ECO:0000256" key="3">
    <source>
        <dbReference type="ARBA" id="ARBA00022989"/>
    </source>
</evidence>
<organism evidence="7 8">
    <name type="scientific">Orchesella cincta</name>
    <name type="common">Springtail</name>
    <name type="synonym">Podura cincta</name>
    <dbReference type="NCBI Taxonomy" id="48709"/>
    <lineage>
        <taxon>Eukaryota</taxon>
        <taxon>Metazoa</taxon>
        <taxon>Ecdysozoa</taxon>
        <taxon>Arthropoda</taxon>
        <taxon>Hexapoda</taxon>
        <taxon>Collembola</taxon>
        <taxon>Entomobryomorpha</taxon>
        <taxon>Entomobryoidea</taxon>
        <taxon>Orchesellidae</taxon>
        <taxon>Orchesellinae</taxon>
        <taxon>Orchesella</taxon>
    </lineage>
</organism>
<sequence>MSSTDISVKIYKRHDDATGSHSFKDLGTMLDLVLDFQFQQRKQLLNQFEYPMTLTFVQLLSISVYSIPLLRTVVNSSNNNHVATIPDSLYWKIIVPLAVGKFLASVSSHVSIWKVTVSYAHTVKATMPLFTVVLTRVLFNERHSTQVYASLVPIITGVCIATVTELSFNTTGLITALLATCGFSLQNIFSKRVLRQTNAHQFYLLALLARLSLLMFTPFWLLIDVRSMFYHSFENTNVESVICLLVLDGFLNFVQNIFAFTILNLVSPLTYAVANATKRIFIITLSILLLRNPVSYANALGITIALGGVFAYNRAKVVEKRGKTYLPVYNSGGKHNDVI</sequence>
<dbReference type="OrthoDB" id="6418713at2759"/>
<dbReference type="AlphaFoldDB" id="A0A1D2MNQ9"/>
<dbReference type="EMBL" id="LJIJ01000801">
    <property type="protein sequence ID" value="ODM94491.1"/>
    <property type="molecule type" value="Genomic_DNA"/>
</dbReference>
<feature type="transmembrane region" description="Helical" evidence="5">
    <location>
        <begin position="170"/>
        <end position="190"/>
    </location>
</feature>
<dbReference type="Pfam" id="PF03151">
    <property type="entry name" value="TPT"/>
    <property type="match status" value="1"/>
</dbReference>
<comment type="subcellular location">
    <subcellularLocation>
        <location evidence="1">Membrane</location>
        <topology evidence="1">Multi-pass membrane protein</topology>
    </subcellularLocation>
</comment>
<evidence type="ECO:0000256" key="5">
    <source>
        <dbReference type="SAM" id="Phobius"/>
    </source>
</evidence>
<dbReference type="STRING" id="48709.A0A1D2MNQ9"/>
<evidence type="ECO:0000256" key="4">
    <source>
        <dbReference type="ARBA" id="ARBA00023136"/>
    </source>
</evidence>